<reference evidence="9" key="1">
    <citation type="submission" date="2025-08" db="UniProtKB">
        <authorList>
            <consortium name="RefSeq"/>
        </authorList>
    </citation>
    <scope>IDENTIFICATION</scope>
</reference>
<dbReference type="OMA" id="ITSPECG"/>
<feature type="region of interest" description="Disordered" evidence="6">
    <location>
        <begin position="157"/>
        <end position="178"/>
    </location>
</feature>
<evidence type="ECO:0000256" key="5">
    <source>
        <dbReference type="RuleBase" id="RU000682"/>
    </source>
</evidence>
<evidence type="ECO:0000256" key="3">
    <source>
        <dbReference type="ARBA" id="ARBA00023242"/>
    </source>
</evidence>
<feature type="DNA-binding region" description="Homeobox" evidence="4">
    <location>
        <begin position="231"/>
        <end position="290"/>
    </location>
</feature>
<dbReference type="PANTHER" id="PTHR24327">
    <property type="entry name" value="HOMEOBOX PROTEIN"/>
    <property type="match status" value="1"/>
</dbReference>
<dbReference type="AlphaFoldDB" id="A0A9U8EGR1"/>
<dbReference type="Proteomes" id="UP001165740">
    <property type="component" value="Chromosome 2"/>
</dbReference>
<dbReference type="Gene3D" id="1.10.10.60">
    <property type="entry name" value="Homeodomain-like"/>
    <property type="match status" value="1"/>
</dbReference>
<keyword evidence="8" id="KW-1185">Reference proteome</keyword>
<keyword evidence="3 4" id="KW-0539">Nucleus</keyword>
<evidence type="ECO:0000313" key="9">
    <source>
        <dbReference type="RefSeq" id="XP_013086482.2"/>
    </source>
</evidence>
<evidence type="ECO:0000256" key="2">
    <source>
        <dbReference type="ARBA" id="ARBA00023155"/>
    </source>
</evidence>
<evidence type="ECO:0000256" key="4">
    <source>
        <dbReference type="PROSITE-ProRule" id="PRU00108"/>
    </source>
</evidence>
<evidence type="ECO:0000256" key="1">
    <source>
        <dbReference type="ARBA" id="ARBA00023125"/>
    </source>
</evidence>
<evidence type="ECO:0000313" key="8">
    <source>
        <dbReference type="Proteomes" id="UP001165740"/>
    </source>
</evidence>
<feature type="compositionally biased region" description="Low complexity" evidence="6">
    <location>
        <begin position="158"/>
        <end position="172"/>
    </location>
</feature>
<dbReference type="SUPFAM" id="SSF46689">
    <property type="entry name" value="Homeodomain-like"/>
    <property type="match status" value="1"/>
</dbReference>
<dbReference type="GO" id="GO:0005634">
    <property type="term" value="C:nucleus"/>
    <property type="evidence" value="ECO:0007669"/>
    <property type="project" value="UniProtKB-SubCell"/>
</dbReference>
<dbReference type="OrthoDB" id="6159439at2759"/>
<dbReference type="KEGG" id="bgt:106071002"/>
<organism evidence="8 9">
    <name type="scientific">Biomphalaria glabrata</name>
    <name type="common">Bloodfluke planorb</name>
    <name type="synonym">Freshwater snail</name>
    <dbReference type="NCBI Taxonomy" id="6526"/>
    <lineage>
        <taxon>Eukaryota</taxon>
        <taxon>Metazoa</taxon>
        <taxon>Spiralia</taxon>
        <taxon>Lophotrochozoa</taxon>
        <taxon>Mollusca</taxon>
        <taxon>Gastropoda</taxon>
        <taxon>Heterobranchia</taxon>
        <taxon>Euthyneura</taxon>
        <taxon>Panpulmonata</taxon>
        <taxon>Hygrophila</taxon>
        <taxon>Lymnaeoidea</taxon>
        <taxon>Planorbidae</taxon>
        <taxon>Biomphalaria</taxon>
    </lineage>
</organism>
<dbReference type="Pfam" id="PF00046">
    <property type="entry name" value="Homeodomain"/>
    <property type="match status" value="1"/>
</dbReference>
<keyword evidence="1 4" id="KW-0238">DNA-binding</keyword>
<dbReference type="CDD" id="cd00086">
    <property type="entry name" value="homeodomain"/>
    <property type="match status" value="1"/>
</dbReference>
<evidence type="ECO:0000256" key="6">
    <source>
        <dbReference type="SAM" id="MobiDB-lite"/>
    </source>
</evidence>
<keyword evidence="2 4" id="KW-0371">Homeobox</keyword>
<dbReference type="InterPro" id="IPR009057">
    <property type="entry name" value="Homeodomain-like_sf"/>
</dbReference>
<dbReference type="RefSeq" id="XP_013086482.2">
    <property type="nucleotide sequence ID" value="XM_013231028.2"/>
</dbReference>
<feature type="region of interest" description="Disordered" evidence="6">
    <location>
        <begin position="116"/>
        <end position="135"/>
    </location>
</feature>
<dbReference type="SMART" id="SM00389">
    <property type="entry name" value="HOX"/>
    <property type="match status" value="1"/>
</dbReference>
<dbReference type="GO" id="GO:0000981">
    <property type="term" value="F:DNA-binding transcription factor activity, RNA polymerase II-specific"/>
    <property type="evidence" value="ECO:0007669"/>
    <property type="project" value="TreeGrafter"/>
</dbReference>
<accession>A0A9U8EGR1</accession>
<evidence type="ECO:0000259" key="7">
    <source>
        <dbReference type="PROSITE" id="PS50071"/>
    </source>
</evidence>
<name>A0A9U8EGR1_BIOGL</name>
<feature type="domain" description="Homeobox" evidence="7">
    <location>
        <begin position="229"/>
        <end position="289"/>
    </location>
</feature>
<dbReference type="GeneID" id="106071002"/>
<dbReference type="PROSITE" id="PS50071">
    <property type="entry name" value="HOMEOBOX_2"/>
    <property type="match status" value="1"/>
</dbReference>
<dbReference type="InterPro" id="IPR050460">
    <property type="entry name" value="Distal-less_Homeobox_TF"/>
</dbReference>
<protein>
    <submittedName>
        <fullName evidence="9">Retinal homeobox protein Rx-like</fullName>
    </submittedName>
</protein>
<proteinExistence type="predicted"/>
<sequence length="399" mass="43892">MKMLFIIAKTKTHKKCQKYTHHLVNVAKQKNSKSKVNKSTFLNRRLKLLANRRVTRRQLRETLTPATTSFTSPQYTPACHISETDKLGIAAVGPHPSAIPNVDRTPSVSPVPIVHHSGSDPTTPPKEPADHRFSPGWHKSFSISAILARASSTPMKDSSLIQSSSGSSQITSPECGSTTSTTMSAECVELNKENQARCSHDFGIARTAMIEPAAASGGHCQECEHLNNSRRKMERTKFSKEDIQVLTDYFRKDRYPSSLEIEQLAKQLGYRVVKIKTWFQNKRASVSGTRQPKSQNLAPALNYPSNPLAGHHAVLVPMVKSLMENMSYGSGLLTRHQPPPAVNLVAAYPPYNAATIDSSFAPSASHYLPSPHGGGILPSAYMSHYSPVHPYHYLGNGFL</sequence>
<dbReference type="GO" id="GO:0000978">
    <property type="term" value="F:RNA polymerase II cis-regulatory region sequence-specific DNA binding"/>
    <property type="evidence" value="ECO:0007669"/>
    <property type="project" value="TreeGrafter"/>
</dbReference>
<gene>
    <name evidence="9" type="primary">LOC106071002</name>
</gene>
<comment type="subcellular location">
    <subcellularLocation>
        <location evidence="4 5">Nucleus</location>
    </subcellularLocation>
</comment>
<dbReference type="InterPro" id="IPR001356">
    <property type="entry name" value="HD"/>
</dbReference>
<dbReference type="PANTHER" id="PTHR24327:SF41">
    <property type="entry name" value="BRAIN-SPECIFIC HOMEOBOX PROTEIN"/>
    <property type="match status" value="1"/>
</dbReference>